<reference evidence="1" key="1">
    <citation type="journal article" date="2020" name="mSystems">
        <title>Genome- and Community-Level Interaction Insights into Carbon Utilization and Element Cycling Functions of Hydrothermarchaeota in Hydrothermal Sediment.</title>
        <authorList>
            <person name="Zhou Z."/>
            <person name="Liu Y."/>
            <person name="Xu W."/>
            <person name="Pan J."/>
            <person name="Luo Z.H."/>
            <person name="Li M."/>
        </authorList>
    </citation>
    <scope>NUCLEOTIDE SEQUENCE [LARGE SCALE GENOMIC DNA]</scope>
    <source>
        <strain evidence="1">SpSt-402</strain>
    </source>
</reference>
<protein>
    <submittedName>
        <fullName evidence="1">Uncharacterized protein</fullName>
    </submittedName>
</protein>
<evidence type="ECO:0000313" key="1">
    <source>
        <dbReference type="EMBL" id="HGW94778.1"/>
    </source>
</evidence>
<comment type="caution">
    <text evidence="1">The sequence shown here is derived from an EMBL/GenBank/DDBJ whole genome shotgun (WGS) entry which is preliminary data.</text>
</comment>
<proteinExistence type="predicted"/>
<dbReference type="AlphaFoldDB" id="A0A832H4Q2"/>
<gene>
    <name evidence="1" type="ORF">ENR47_10925</name>
</gene>
<sequence>MILIRDVVQHALTTGYLTIAAEDHLRRLLQSKYGTEDFNAFMQLQQAMMMGRVRQESRELTASNPTQSQET</sequence>
<accession>A0A832H4Q2</accession>
<dbReference type="EMBL" id="DSRD01000677">
    <property type="protein sequence ID" value="HGW94778.1"/>
    <property type="molecule type" value="Genomic_DNA"/>
</dbReference>
<organism evidence="1">
    <name type="scientific">Oscillatoriales cyanobacterium SpSt-402</name>
    <dbReference type="NCBI Taxonomy" id="2282168"/>
    <lineage>
        <taxon>Bacteria</taxon>
        <taxon>Bacillati</taxon>
        <taxon>Cyanobacteriota</taxon>
        <taxon>Cyanophyceae</taxon>
        <taxon>Oscillatoriophycideae</taxon>
        <taxon>Oscillatoriales</taxon>
    </lineage>
</organism>
<name>A0A832H4Q2_9CYAN</name>